<sequence length="875" mass="91289">MKGAISWGGGLDELGALHTAQADIALGGHSFPRGFKQSIQKSLGPLSDNIEFATSRLAALSDPHGLDALQGGSGAESMHLPRNSSDSHLAAYAVRGSTNSLPTVAEDDIFSAVGGLELGLDAQHHLRETHQPASALQDQHNGDASRTLIIRNVAPDVSDEELRSIFQAFGDVRHLHSALKPQGVIVVTYFDLRAATNAVSTLNGTLIQGIPISVACADAREKDPGNVNQGTMMFHDSDNTNEHLVWLFSKFGAVKGIWEAPNRPSQKFITFFDVRHAAAALRAMNRSAESLNKMPGQLTAQQVAALQPSISAPNLLQLGQLSSQLAASESQGKQIPGLWDNSPSSSAMESLMQLAKQHNQPQRMPQVQSHQNLASAAFSATDAPSQASLLASASRHGSQHDLQVRGCAWLRQACRSSPLGGYPSRTGSAQGMMGGLMAGYGGLPMYGGGGLDPTGMLAAGYDFGGMGLDGWMPPGPLQGYGANGMGMPYPPFPQAVPPAFPPGGPGMPLPPTGLPDLPPRQQAQLMQQAQLYAQLQAQQALMMGQKGAGTPAALQAAAAQFLQQHGSMAGGAGPPMAGMGMPHHSQREAEKLYALNPEKIQRGEDRRTTLMIKNIPNKYTQKMLLATVDEQFKGTYDFFYLPIDFKNKCNVGYAFINMVQPIDIIPLMHRFNNRKWERFNSEKVCSISYARIQGRAALVQHFQNSSLMHEDKRCRPILFTVEDNAAVAGEQEAFPTPSHSGTSSTGAATATEPRSLSASANNSHNKLSSLPGGGSNSNLAALASGGGGNNGSLIGGSSNNLAALSGGGGGTHVFGGSTSNLAAMAGAGGGSSSTSNLAALAGAGGGSGSSSNSVVAKAASALASTAATTPVAEWQ</sequence>
<proteinExistence type="predicted"/>
<dbReference type="CDD" id="cd12276">
    <property type="entry name" value="RRM2_MEI2_EAR1_like"/>
    <property type="match status" value="1"/>
</dbReference>
<dbReference type="InterPro" id="IPR007201">
    <property type="entry name" value="Mei2-like_Rrm_C"/>
</dbReference>
<feature type="domain" description="RRM" evidence="4">
    <location>
        <begin position="146"/>
        <end position="219"/>
    </location>
</feature>
<dbReference type="Pfam" id="PF04059">
    <property type="entry name" value="RRM_2"/>
    <property type="match status" value="1"/>
</dbReference>
<feature type="compositionally biased region" description="Low complexity" evidence="3">
    <location>
        <begin position="740"/>
        <end position="751"/>
    </location>
</feature>
<dbReference type="InterPro" id="IPR034454">
    <property type="entry name" value="MEI2-like_RRM3"/>
</dbReference>
<dbReference type="PROSITE" id="PS50102">
    <property type="entry name" value="RRM"/>
    <property type="match status" value="1"/>
</dbReference>
<accession>A0ABQ7GVE4</accession>
<dbReference type="EMBL" id="MU069573">
    <property type="protein sequence ID" value="KAF5838586.1"/>
    <property type="molecule type" value="Genomic_DNA"/>
</dbReference>
<feature type="region of interest" description="Disordered" evidence="3">
    <location>
        <begin position="357"/>
        <end position="378"/>
    </location>
</feature>
<evidence type="ECO:0000256" key="3">
    <source>
        <dbReference type="SAM" id="MobiDB-lite"/>
    </source>
</evidence>
<dbReference type="Pfam" id="PF00076">
    <property type="entry name" value="RRM_1"/>
    <property type="match status" value="1"/>
</dbReference>
<organism evidence="5 6">
    <name type="scientific">Dunaliella salina</name>
    <name type="common">Green alga</name>
    <name type="synonym">Protococcus salinus</name>
    <dbReference type="NCBI Taxonomy" id="3046"/>
    <lineage>
        <taxon>Eukaryota</taxon>
        <taxon>Viridiplantae</taxon>
        <taxon>Chlorophyta</taxon>
        <taxon>core chlorophytes</taxon>
        <taxon>Chlorophyceae</taxon>
        <taxon>CS clade</taxon>
        <taxon>Chlamydomonadales</taxon>
        <taxon>Dunaliellaceae</taxon>
        <taxon>Dunaliella</taxon>
    </lineage>
</organism>
<feature type="region of interest" description="Disordered" evidence="3">
    <location>
        <begin position="732"/>
        <end position="773"/>
    </location>
</feature>
<feature type="compositionally biased region" description="Polar residues" evidence="3">
    <location>
        <begin position="752"/>
        <end position="764"/>
    </location>
</feature>
<evidence type="ECO:0000256" key="1">
    <source>
        <dbReference type="ARBA" id="ARBA00022884"/>
    </source>
</evidence>
<reference evidence="5" key="1">
    <citation type="submission" date="2017-08" db="EMBL/GenBank/DDBJ databases">
        <authorList>
            <person name="Polle J.E."/>
            <person name="Barry K."/>
            <person name="Cushman J."/>
            <person name="Schmutz J."/>
            <person name="Tran D."/>
            <person name="Hathwaick L.T."/>
            <person name="Yim W.C."/>
            <person name="Jenkins J."/>
            <person name="Mckie-Krisberg Z.M."/>
            <person name="Prochnik S."/>
            <person name="Lindquist E."/>
            <person name="Dockter R.B."/>
            <person name="Adam C."/>
            <person name="Molina H."/>
            <person name="Bunkerborg J."/>
            <person name="Jin E."/>
            <person name="Buchheim M."/>
            <person name="Magnuson J."/>
        </authorList>
    </citation>
    <scope>NUCLEOTIDE SEQUENCE</scope>
    <source>
        <strain evidence="5">CCAP 19/18</strain>
    </source>
</reference>
<comment type="caution">
    <text evidence="5">The sequence shown here is derived from an EMBL/GenBank/DDBJ whole genome shotgun (WGS) entry which is preliminary data.</text>
</comment>
<dbReference type="InterPro" id="IPR000504">
    <property type="entry name" value="RRM_dom"/>
</dbReference>
<dbReference type="Proteomes" id="UP000815325">
    <property type="component" value="Unassembled WGS sequence"/>
</dbReference>
<feature type="compositionally biased region" description="Polar residues" evidence="3">
    <location>
        <begin position="357"/>
        <end position="374"/>
    </location>
</feature>
<evidence type="ECO:0000259" key="4">
    <source>
        <dbReference type="PROSITE" id="PS50102"/>
    </source>
</evidence>
<gene>
    <name evidence="5" type="ORF">DUNSADRAFT_2570</name>
</gene>
<dbReference type="SMART" id="SM00360">
    <property type="entry name" value="RRM"/>
    <property type="match status" value="2"/>
</dbReference>
<dbReference type="PANTHER" id="PTHR23189">
    <property type="entry name" value="RNA RECOGNITION MOTIF-CONTAINING"/>
    <property type="match status" value="1"/>
</dbReference>
<evidence type="ECO:0000313" key="5">
    <source>
        <dbReference type="EMBL" id="KAF5838586.1"/>
    </source>
</evidence>
<name>A0ABQ7GVE4_DUNSA</name>
<dbReference type="CDD" id="cd12531">
    <property type="entry name" value="RRM3_MEI2_like"/>
    <property type="match status" value="1"/>
</dbReference>
<dbReference type="InterPro" id="IPR012677">
    <property type="entry name" value="Nucleotide-bd_a/b_plait_sf"/>
</dbReference>
<evidence type="ECO:0000256" key="2">
    <source>
        <dbReference type="PROSITE-ProRule" id="PRU00176"/>
    </source>
</evidence>
<evidence type="ECO:0000313" key="6">
    <source>
        <dbReference type="Proteomes" id="UP000815325"/>
    </source>
</evidence>
<keyword evidence="6" id="KW-1185">Reference proteome</keyword>
<protein>
    <submittedName>
        <fullName evidence="5">RNA recognition motif 2-domain-containing protein</fullName>
    </submittedName>
</protein>
<keyword evidence="1 2" id="KW-0694">RNA-binding</keyword>
<dbReference type="Gene3D" id="3.30.70.330">
    <property type="match status" value="2"/>
</dbReference>
<dbReference type="InterPro" id="IPR035979">
    <property type="entry name" value="RBD_domain_sf"/>
</dbReference>
<dbReference type="SUPFAM" id="SSF54928">
    <property type="entry name" value="RNA-binding domain, RBD"/>
    <property type="match status" value="2"/>
</dbReference>